<evidence type="ECO:0000313" key="8">
    <source>
        <dbReference type="Proteomes" id="UP000008068"/>
    </source>
</evidence>
<feature type="transmembrane region" description="Helical" evidence="6">
    <location>
        <begin position="56"/>
        <end position="78"/>
    </location>
</feature>
<feature type="transmembrane region" description="Helical" evidence="6">
    <location>
        <begin position="87"/>
        <end position="106"/>
    </location>
</feature>
<keyword evidence="3 6" id="KW-0812">Transmembrane</keyword>
<protein>
    <recommendedName>
        <fullName evidence="9">G protein-coupled receptor</fullName>
    </recommendedName>
</protein>
<dbReference type="GO" id="GO:0007606">
    <property type="term" value="P:sensory perception of chemical stimulus"/>
    <property type="evidence" value="ECO:0007669"/>
    <property type="project" value="InterPro"/>
</dbReference>
<accession>G0PNA0</accession>
<dbReference type="AlphaFoldDB" id="G0PNA0"/>
<dbReference type="EMBL" id="GL381768">
    <property type="protein sequence ID" value="EGT40302.1"/>
    <property type="molecule type" value="Genomic_DNA"/>
</dbReference>
<feature type="transmembrane region" description="Helical" evidence="6">
    <location>
        <begin position="118"/>
        <end position="139"/>
    </location>
</feature>
<dbReference type="PANTHER" id="PTHR23128">
    <property type="entry name" value="SERPENTINE RECEPTOR, CLASS E (EPSILON)-RELATED"/>
    <property type="match status" value="1"/>
</dbReference>
<dbReference type="Pfam" id="PF03125">
    <property type="entry name" value="Sre"/>
    <property type="match status" value="1"/>
</dbReference>
<evidence type="ECO:0000256" key="3">
    <source>
        <dbReference type="ARBA" id="ARBA00022692"/>
    </source>
</evidence>
<evidence type="ECO:0000313" key="7">
    <source>
        <dbReference type="EMBL" id="EGT40302.1"/>
    </source>
</evidence>
<evidence type="ECO:0000256" key="1">
    <source>
        <dbReference type="ARBA" id="ARBA00004141"/>
    </source>
</evidence>
<dbReference type="HOGENOM" id="CLU_063305_2_0_1"/>
<proteinExistence type="inferred from homology"/>
<keyword evidence="5 6" id="KW-0472">Membrane</keyword>
<evidence type="ECO:0008006" key="9">
    <source>
        <dbReference type="Google" id="ProtNLM"/>
    </source>
</evidence>
<dbReference type="InterPro" id="IPR004151">
    <property type="entry name" value="7TM_GPCR_serpentine_rcpt_Sre"/>
</dbReference>
<name>G0PNA0_CAEBE</name>
<keyword evidence="4 6" id="KW-1133">Transmembrane helix</keyword>
<dbReference type="OrthoDB" id="5832606at2759"/>
<feature type="transmembrane region" description="Helical" evidence="6">
    <location>
        <begin position="173"/>
        <end position="194"/>
    </location>
</feature>
<dbReference type="GO" id="GO:0016020">
    <property type="term" value="C:membrane"/>
    <property type="evidence" value="ECO:0007669"/>
    <property type="project" value="UniProtKB-SubCell"/>
</dbReference>
<dbReference type="Proteomes" id="UP000008068">
    <property type="component" value="Unassembled WGS sequence"/>
</dbReference>
<evidence type="ECO:0000256" key="2">
    <source>
        <dbReference type="ARBA" id="ARBA00006803"/>
    </source>
</evidence>
<sequence>MGQWFECLVARILIIPYQEGWIAIKDTVIEDPSTGNVQVSLLFIPLLIGGFLRSHYILSLALFIPCVVIERIIASLFIRTYEKHPRIYVSTTMLTCSHLLSIFLSYKTVQWRYSYFQIIITFTLVLSTTVTIFAILYAYNSSVTRRLELQHRRYGYHLGKRFQAKENLKSLKLVRRITVVGIFLFLVAALFIALVASQLLPNGFHRISLQLSEIVLNLNPLFVIPPVAVRIPLWKSKLTATIPSIFRKRLSCSQSVRPLEYRARRTVT</sequence>
<gene>
    <name evidence="7" type="ORF">CAEBREN_03112</name>
</gene>
<comment type="similarity">
    <text evidence="2">Belongs to the nematode receptor-like protein sre family.</text>
</comment>
<evidence type="ECO:0000256" key="5">
    <source>
        <dbReference type="ARBA" id="ARBA00023136"/>
    </source>
</evidence>
<keyword evidence="8" id="KW-1185">Reference proteome</keyword>
<comment type="subcellular location">
    <subcellularLocation>
        <location evidence="1">Membrane</location>
        <topology evidence="1">Multi-pass membrane protein</topology>
    </subcellularLocation>
</comment>
<dbReference type="InParanoid" id="G0PNA0"/>
<evidence type="ECO:0000256" key="6">
    <source>
        <dbReference type="SAM" id="Phobius"/>
    </source>
</evidence>
<dbReference type="eggNOG" id="ENOG502R8VY">
    <property type="taxonomic scope" value="Eukaryota"/>
</dbReference>
<reference evidence="8" key="1">
    <citation type="submission" date="2011-07" db="EMBL/GenBank/DDBJ databases">
        <authorList>
            <consortium name="Caenorhabditis brenneri Sequencing and Analysis Consortium"/>
            <person name="Wilson R.K."/>
        </authorList>
    </citation>
    <scope>NUCLEOTIDE SEQUENCE [LARGE SCALE GENOMIC DNA]</scope>
    <source>
        <strain evidence="8">PB2801</strain>
    </source>
</reference>
<organism evidence="8">
    <name type="scientific">Caenorhabditis brenneri</name>
    <name type="common">Nematode worm</name>
    <dbReference type="NCBI Taxonomy" id="135651"/>
    <lineage>
        <taxon>Eukaryota</taxon>
        <taxon>Metazoa</taxon>
        <taxon>Ecdysozoa</taxon>
        <taxon>Nematoda</taxon>
        <taxon>Chromadorea</taxon>
        <taxon>Rhabditida</taxon>
        <taxon>Rhabditina</taxon>
        <taxon>Rhabditomorpha</taxon>
        <taxon>Rhabditoidea</taxon>
        <taxon>Rhabditidae</taxon>
        <taxon>Peloderinae</taxon>
        <taxon>Caenorhabditis</taxon>
    </lineage>
</organism>
<evidence type="ECO:0000256" key="4">
    <source>
        <dbReference type="ARBA" id="ARBA00022989"/>
    </source>
</evidence>
<dbReference type="PANTHER" id="PTHR23128:SF35">
    <property type="entry name" value="SERPENTINE RECEPTOR, CLASS E (EPSILON)"/>
    <property type="match status" value="1"/>
</dbReference>
<feature type="non-terminal residue" evidence="7">
    <location>
        <position position="268"/>
    </location>
</feature>